<dbReference type="GO" id="GO:0006950">
    <property type="term" value="P:response to stress"/>
    <property type="evidence" value="ECO:0007669"/>
    <property type="project" value="UniProtKB-ARBA"/>
</dbReference>
<dbReference type="InterPro" id="IPR007699">
    <property type="entry name" value="SGS_dom"/>
</dbReference>
<dbReference type="Gene3D" id="2.60.40.790">
    <property type="match status" value="1"/>
</dbReference>
<dbReference type="InterPro" id="IPR008978">
    <property type="entry name" value="HSP20-like_chaperone"/>
</dbReference>
<dbReference type="STRING" id="1194695.A0A5D3DQR2"/>
<sequence>MRQRLARSGRLERRRDAEELDGDKWALVGLVDTGSGWSSRTEGVEAVCLELVYETRDPSGSWLWLMRGLDLDVGLLPSLASQIDGGKGRTRHVIKIVAEGHIYKFLADLNLSLMREESCRNVMIGKKPIDSDENSVLIHTLEQLSEESVPQSPTPIPVSTSIAKEEKVEANHKQSSIDIKFHDVKGKNCRLAIPKLNKEIVLEKCKLLVKPTRAVITLYKASKGNWLDLNLKEDKLKPGLDKERDLMARIMDLMKNMYDEGDDEMKRTIMKAWIDARTGKTADPLKRVPLSKRRCIF</sequence>
<dbReference type="AlphaFoldDB" id="A0A5D3DQR2"/>
<dbReference type="InterPro" id="IPR007052">
    <property type="entry name" value="CS_dom"/>
</dbReference>
<organism evidence="3 5">
    <name type="scientific">Cucumis melo var. makuwa</name>
    <name type="common">Oriental melon</name>
    <dbReference type="NCBI Taxonomy" id="1194695"/>
    <lineage>
        <taxon>Eukaryota</taxon>
        <taxon>Viridiplantae</taxon>
        <taxon>Streptophyta</taxon>
        <taxon>Embryophyta</taxon>
        <taxon>Tracheophyta</taxon>
        <taxon>Spermatophyta</taxon>
        <taxon>Magnoliopsida</taxon>
        <taxon>eudicotyledons</taxon>
        <taxon>Gunneridae</taxon>
        <taxon>Pentapetalae</taxon>
        <taxon>rosids</taxon>
        <taxon>fabids</taxon>
        <taxon>Cucurbitales</taxon>
        <taxon>Cucurbitaceae</taxon>
        <taxon>Benincaseae</taxon>
        <taxon>Cucumis</taxon>
    </lineage>
</organism>
<comment type="caution">
    <text evidence="3">The sequence shown here is derived from an EMBL/GenBank/DDBJ whole genome shotgun (WGS) entry which is preliminary data.</text>
</comment>
<dbReference type="PROSITE" id="PS51048">
    <property type="entry name" value="SGS"/>
    <property type="match status" value="1"/>
</dbReference>
<dbReference type="Pfam" id="PF04969">
    <property type="entry name" value="CS"/>
    <property type="match status" value="1"/>
</dbReference>
<evidence type="ECO:0000313" key="4">
    <source>
        <dbReference type="Proteomes" id="UP000321393"/>
    </source>
</evidence>
<name>A0A5D3DQR2_CUCMM</name>
<dbReference type="PANTHER" id="PTHR47686:SF1">
    <property type="entry name" value="CALCYCLIN-BINDING PROTEIN"/>
    <property type="match status" value="1"/>
</dbReference>
<dbReference type="SUPFAM" id="SSF49764">
    <property type="entry name" value="HSP20-like chaperones"/>
    <property type="match status" value="1"/>
</dbReference>
<protein>
    <submittedName>
        <fullName evidence="3">Calcyclin-binding protein</fullName>
    </submittedName>
</protein>
<dbReference type="PANTHER" id="PTHR47686">
    <property type="entry name" value="SGS DOMAIN-CONTAINING PROTEIN"/>
    <property type="match status" value="1"/>
</dbReference>
<evidence type="ECO:0000313" key="2">
    <source>
        <dbReference type="EMBL" id="KAA0067169.1"/>
    </source>
</evidence>
<dbReference type="OrthoDB" id="164025at2759"/>
<dbReference type="Proteomes" id="UP000321947">
    <property type="component" value="Unassembled WGS sequence"/>
</dbReference>
<dbReference type="EMBL" id="SSTD01003575">
    <property type="protein sequence ID" value="TYK26017.1"/>
    <property type="molecule type" value="Genomic_DNA"/>
</dbReference>
<dbReference type="EMBL" id="SSTE01000699">
    <property type="protein sequence ID" value="KAA0067169.1"/>
    <property type="molecule type" value="Genomic_DNA"/>
</dbReference>
<evidence type="ECO:0000313" key="3">
    <source>
        <dbReference type="EMBL" id="TYK26017.1"/>
    </source>
</evidence>
<reference evidence="4 5" key="1">
    <citation type="submission" date="2019-08" db="EMBL/GenBank/DDBJ databases">
        <title>Draft genome sequences of two oriental melons (Cucumis melo L. var makuwa).</title>
        <authorList>
            <person name="Kwon S.-Y."/>
        </authorList>
    </citation>
    <scope>NUCLEOTIDE SEQUENCE [LARGE SCALE GENOMIC DNA]</scope>
    <source>
        <strain evidence="5">cv. Chang Bougi</strain>
        <strain evidence="4">cv. SW 3</strain>
        <tissue evidence="3">Leaf</tissue>
    </source>
</reference>
<evidence type="ECO:0000259" key="1">
    <source>
        <dbReference type="PROSITE" id="PS51048"/>
    </source>
</evidence>
<feature type="domain" description="SGS" evidence="1">
    <location>
        <begin position="215"/>
        <end position="297"/>
    </location>
</feature>
<dbReference type="Proteomes" id="UP000321393">
    <property type="component" value="Unassembled WGS sequence"/>
</dbReference>
<accession>A0A5D3DQR2</accession>
<gene>
    <name evidence="3" type="ORF">E5676_scaffold1567G00220</name>
    <name evidence="2" type="ORF">E6C27_scaffold38G002450</name>
</gene>
<evidence type="ECO:0000313" key="5">
    <source>
        <dbReference type="Proteomes" id="UP000321947"/>
    </source>
</evidence>
<proteinExistence type="predicted"/>